<dbReference type="NCBIfam" id="TIGR00558">
    <property type="entry name" value="pdxH"/>
    <property type="match status" value="1"/>
</dbReference>
<dbReference type="SUPFAM" id="SSF50475">
    <property type="entry name" value="FMN-binding split barrel"/>
    <property type="match status" value="1"/>
</dbReference>
<dbReference type="Pfam" id="PF01243">
    <property type="entry name" value="PNPOx_N"/>
    <property type="match status" value="1"/>
</dbReference>
<evidence type="ECO:0000259" key="10">
    <source>
        <dbReference type="Pfam" id="PF10590"/>
    </source>
</evidence>
<dbReference type="EC" id="1.4.3.5" evidence="4"/>
<dbReference type="STRING" id="1231657.A0A1Y2A931"/>
<reference evidence="11 12" key="1">
    <citation type="submission" date="2016-07" db="EMBL/GenBank/DDBJ databases">
        <title>Pervasive Adenine N6-methylation of Active Genes in Fungi.</title>
        <authorList>
            <consortium name="DOE Joint Genome Institute"/>
            <person name="Mondo S.J."/>
            <person name="Dannebaum R.O."/>
            <person name="Kuo R.C."/>
            <person name="Labutti K."/>
            <person name="Haridas S."/>
            <person name="Kuo A."/>
            <person name="Salamov A."/>
            <person name="Ahrendt S.R."/>
            <person name="Lipzen A."/>
            <person name="Sullivan W."/>
            <person name="Andreopoulos W.B."/>
            <person name="Clum A."/>
            <person name="Lindquist E."/>
            <person name="Daum C."/>
            <person name="Ramamoorthy G.K."/>
            <person name="Gryganskyi A."/>
            <person name="Culley D."/>
            <person name="Magnuson J.K."/>
            <person name="James T.Y."/>
            <person name="O'Malley M.A."/>
            <person name="Stajich J.E."/>
            <person name="Spatafora J.W."/>
            <person name="Visel A."/>
            <person name="Grigoriev I.V."/>
        </authorList>
    </citation>
    <scope>NUCLEOTIDE SEQUENCE [LARGE SCALE GENOMIC DNA]</scope>
    <source>
        <strain evidence="11 12">CBS 115471</strain>
    </source>
</reference>
<dbReference type="HAMAP" id="MF_01629">
    <property type="entry name" value="PdxH"/>
    <property type="match status" value="1"/>
</dbReference>
<evidence type="ECO:0000313" key="11">
    <source>
        <dbReference type="EMBL" id="ORY19029.1"/>
    </source>
</evidence>
<dbReference type="InterPro" id="IPR012349">
    <property type="entry name" value="Split_barrel_FMN-bd"/>
</dbReference>
<evidence type="ECO:0000256" key="3">
    <source>
        <dbReference type="ARBA" id="ARBA00005037"/>
    </source>
</evidence>
<dbReference type="OrthoDB" id="303614at2759"/>
<dbReference type="Pfam" id="PF10590">
    <property type="entry name" value="PNP_phzG_C"/>
    <property type="match status" value="1"/>
</dbReference>
<organism evidence="11 12">
    <name type="scientific">Clohesyomyces aquaticus</name>
    <dbReference type="NCBI Taxonomy" id="1231657"/>
    <lineage>
        <taxon>Eukaryota</taxon>
        <taxon>Fungi</taxon>
        <taxon>Dikarya</taxon>
        <taxon>Ascomycota</taxon>
        <taxon>Pezizomycotina</taxon>
        <taxon>Dothideomycetes</taxon>
        <taxon>Pleosporomycetidae</taxon>
        <taxon>Pleosporales</taxon>
        <taxon>Lindgomycetaceae</taxon>
        <taxon>Clohesyomyces</taxon>
    </lineage>
</organism>
<accession>A0A1Y2A931</accession>
<gene>
    <name evidence="11" type="ORF">BCR34DRAFT_553138</name>
</gene>
<evidence type="ECO:0000259" key="9">
    <source>
        <dbReference type="Pfam" id="PF01243"/>
    </source>
</evidence>
<sequence length="309" mass="34985">MNIRVHLASKTLRLRPNRRIRSPIHTNNTTIGFNPSRRSELHQYNSLSPNRAYGMLYSAKNTVLGREPDSAPSTSGTSTPSKRIFAPTGGSDTPGQAVQYAHGTLELSDLAASPLDQFHAWFEQAKTANVYQPETVTLATASLPDGKVSARIVFMKELDERGFVVYSNWGTSRKSADIRSNPQAAMTFWWREVERQIRVEGTVERLSGEEGQLYYDTRIRGSRVGAWASPQSQVLSGREELEQRVKDVEKRFEGQDSIPIPDFWGGLRIVPDTIEFWQGRQSRLHDRFQYTRVGENGTEGEWKIERLSP</sequence>
<evidence type="ECO:0000256" key="6">
    <source>
        <dbReference type="ARBA" id="ARBA00022643"/>
    </source>
</evidence>
<dbReference type="GO" id="GO:0010181">
    <property type="term" value="F:FMN binding"/>
    <property type="evidence" value="ECO:0007669"/>
    <property type="project" value="InterPro"/>
</dbReference>
<evidence type="ECO:0000256" key="8">
    <source>
        <dbReference type="SAM" id="MobiDB-lite"/>
    </source>
</evidence>
<dbReference type="PANTHER" id="PTHR10851:SF0">
    <property type="entry name" value="PYRIDOXINE-5'-PHOSPHATE OXIDASE"/>
    <property type="match status" value="1"/>
</dbReference>
<dbReference type="Gene3D" id="2.30.110.10">
    <property type="entry name" value="Electron Transport, Fmn-binding Protein, Chain A"/>
    <property type="match status" value="1"/>
</dbReference>
<protein>
    <recommendedName>
        <fullName evidence="4">pyridoxal 5'-phosphate synthase</fullName>
        <ecNumber evidence="4">1.4.3.5</ecNumber>
    </recommendedName>
</protein>
<dbReference type="Proteomes" id="UP000193144">
    <property type="component" value="Unassembled WGS sequence"/>
</dbReference>
<dbReference type="UniPathway" id="UPA01068">
    <property type="reaction ID" value="UER00304"/>
</dbReference>
<dbReference type="InterPro" id="IPR019576">
    <property type="entry name" value="Pyridoxamine_oxidase_dimer_C"/>
</dbReference>
<feature type="region of interest" description="Disordered" evidence="8">
    <location>
        <begin position="64"/>
        <end position="92"/>
    </location>
</feature>
<dbReference type="PANTHER" id="PTHR10851">
    <property type="entry name" value="PYRIDOXINE-5-PHOSPHATE OXIDASE"/>
    <property type="match status" value="1"/>
</dbReference>
<dbReference type="NCBIfam" id="NF004231">
    <property type="entry name" value="PRK05679.1"/>
    <property type="match status" value="1"/>
</dbReference>
<evidence type="ECO:0000256" key="7">
    <source>
        <dbReference type="ARBA" id="ARBA00023002"/>
    </source>
</evidence>
<proteinExistence type="inferred from homology"/>
<evidence type="ECO:0000256" key="1">
    <source>
        <dbReference type="ARBA" id="ARBA00001917"/>
    </source>
</evidence>
<evidence type="ECO:0000256" key="2">
    <source>
        <dbReference type="ARBA" id="ARBA00004738"/>
    </source>
</evidence>
<dbReference type="InterPro" id="IPR019740">
    <property type="entry name" value="Pyridox_Oxase_CS"/>
</dbReference>
<dbReference type="InterPro" id="IPR011576">
    <property type="entry name" value="Pyridox_Oxase_N"/>
</dbReference>
<comment type="caution">
    <text evidence="11">The sequence shown here is derived from an EMBL/GenBank/DDBJ whole genome shotgun (WGS) entry which is preliminary data.</text>
</comment>
<dbReference type="AlphaFoldDB" id="A0A1Y2A931"/>
<keyword evidence="6" id="KW-0288">FMN</keyword>
<feature type="compositionally biased region" description="Low complexity" evidence="8">
    <location>
        <begin position="70"/>
        <end position="81"/>
    </location>
</feature>
<comment type="cofactor">
    <cofactor evidence="1">
        <name>FMN</name>
        <dbReference type="ChEBI" id="CHEBI:58210"/>
    </cofactor>
</comment>
<name>A0A1Y2A931_9PLEO</name>
<keyword evidence="12" id="KW-1185">Reference proteome</keyword>
<feature type="domain" description="Pyridoxamine 5'-phosphate oxidase N-terminal" evidence="9">
    <location>
        <begin position="130"/>
        <end position="250"/>
    </location>
</feature>
<comment type="pathway">
    <text evidence="3">Cofactor metabolism; pyridoxal 5'-phosphate salvage; pyridoxal 5'-phosphate from pyridoxine 5'-phosphate: step 1/1.</text>
</comment>
<keyword evidence="7" id="KW-0560">Oxidoreductase</keyword>
<dbReference type="GO" id="GO:0004733">
    <property type="term" value="F:pyridoxamine phosphate oxidase activity"/>
    <property type="evidence" value="ECO:0007669"/>
    <property type="project" value="UniProtKB-EC"/>
</dbReference>
<dbReference type="GO" id="GO:0008615">
    <property type="term" value="P:pyridoxine biosynthetic process"/>
    <property type="evidence" value="ECO:0007669"/>
    <property type="project" value="InterPro"/>
</dbReference>
<comment type="pathway">
    <text evidence="2">Cofactor metabolism; pyridoxal 5'-phosphate salvage; pyridoxal 5'-phosphate from pyridoxamine 5'-phosphate: step 1/1.</text>
</comment>
<feature type="domain" description="Pyridoxine 5'-phosphate oxidase dimerisation C-terminal" evidence="10">
    <location>
        <begin position="264"/>
        <end position="309"/>
    </location>
</feature>
<dbReference type="InterPro" id="IPR000659">
    <property type="entry name" value="Pyridox_Oxase"/>
</dbReference>
<evidence type="ECO:0000313" key="12">
    <source>
        <dbReference type="Proteomes" id="UP000193144"/>
    </source>
</evidence>
<dbReference type="EMBL" id="MCFA01000004">
    <property type="protein sequence ID" value="ORY19029.1"/>
    <property type="molecule type" value="Genomic_DNA"/>
</dbReference>
<dbReference type="PROSITE" id="PS01064">
    <property type="entry name" value="PYRIDOX_OXIDASE"/>
    <property type="match status" value="1"/>
</dbReference>
<keyword evidence="5" id="KW-0285">Flavoprotein</keyword>
<evidence type="ECO:0000256" key="5">
    <source>
        <dbReference type="ARBA" id="ARBA00022630"/>
    </source>
</evidence>
<evidence type="ECO:0000256" key="4">
    <source>
        <dbReference type="ARBA" id="ARBA00012801"/>
    </source>
</evidence>